<dbReference type="EMBL" id="AWWV01015672">
    <property type="protein sequence ID" value="OMO51844.1"/>
    <property type="molecule type" value="Genomic_DNA"/>
</dbReference>
<protein>
    <recommendedName>
        <fullName evidence="2">Retrovirus-related Pol polyprotein from transposon TNT 1-94-like beta-barrel domain-containing protein</fullName>
    </recommendedName>
</protein>
<dbReference type="OMA" id="FTEWEER"/>
<proteinExistence type="predicted"/>
<feature type="compositionally biased region" description="Low complexity" evidence="1">
    <location>
        <begin position="256"/>
        <end position="266"/>
    </location>
</feature>
<dbReference type="Gramene" id="OMO51844">
    <property type="protein sequence ID" value="OMO51844"/>
    <property type="gene ID" value="CCACVL1_29554"/>
</dbReference>
<dbReference type="OrthoDB" id="1000386at2759"/>
<dbReference type="PANTHER" id="PTHR47481">
    <property type="match status" value="1"/>
</dbReference>
<dbReference type="Pfam" id="PF14223">
    <property type="entry name" value="Retrotran_gag_2"/>
    <property type="match status" value="1"/>
</dbReference>
<name>A0A1R3G1A2_COCAP</name>
<evidence type="ECO:0000256" key="1">
    <source>
        <dbReference type="SAM" id="MobiDB-lite"/>
    </source>
</evidence>
<accession>A0A1R3G1A2</accession>
<dbReference type="Proteomes" id="UP000188268">
    <property type="component" value="Unassembled WGS sequence"/>
</dbReference>
<evidence type="ECO:0000313" key="3">
    <source>
        <dbReference type="EMBL" id="OMO51844.1"/>
    </source>
</evidence>
<feature type="region of interest" description="Disordered" evidence="1">
    <location>
        <begin position="243"/>
        <end position="275"/>
    </location>
</feature>
<dbReference type="AlphaFoldDB" id="A0A1R3G1A2"/>
<dbReference type="PANTHER" id="PTHR47481:SF31">
    <property type="entry name" value="OS01G0873500 PROTEIN"/>
    <property type="match status" value="1"/>
</dbReference>
<comment type="caution">
    <text evidence="3">The sequence shown here is derived from an EMBL/GenBank/DDBJ whole genome shotgun (WGS) entry which is preliminary data.</text>
</comment>
<keyword evidence="4" id="KW-1185">Reference proteome</keyword>
<dbReference type="Pfam" id="PF22936">
    <property type="entry name" value="Pol_BBD"/>
    <property type="match status" value="1"/>
</dbReference>
<gene>
    <name evidence="3" type="ORF">CCACVL1_29554</name>
</gene>
<sequence length="402" mass="44692">MTSSSSSTPLTIATIAQISAMVSEKLTTKNYITWQDQVLPIIEGISMANHVLYDSKEPKATITDSDGKEEQNPLLPIWLQEDRLVKSLIIATLSPVVRALTVRLTSAREVWKTLEECFANSSKQRARDLLRKLQEVLKDDHPTLHAYLQEVTMISNELAAINQPIDDGDKVYWSLNGLGDKYESFVTAMQVRPPPPPFDEFTNLLADYEKRHKSKFANENQTLIASCGRGCFSGNNRFFRGGTIFRGRGGSNNKNSSMHSDSPSPSQTMSQKTNKAQRPAIICQICNKLGDKAIRCYERLNHAYQEEDVPKALVALAINDPQDPEWIPDTGATSHLTNDAGNLSNLRPYKGRDKIIVGDGKKLKITHVGDATIRTSSGNLLLKRVLLVPQIKANLFSIGQFP</sequence>
<feature type="domain" description="Retrovirus-related Pol polyprotein from transposon TNT 1-94-like beta-barrel" evidence="2">
    <location>
        <begin position="326"/>
        <end position="401"/>
    </location>
</feature>
<reference evidence="3 4" key="1">
    <citation type="submission" date="2013-09" db="EMBL/GenBank/DDBJ databases">
        <title>Corchorus capsularis genome sequencing.</title>
        <authorList>
            <person name="Alam M."/>
            <person name="Haque M.S."/>
            <person name="Islam M.S."/>
            <person name="Emdad E.M."/>
            <person name="Islam M.M."/>
            <person name="Ahmed B."/>
            <person name="Halim A."/>
            <person name="Hossen Q.M.M."/>
            <person name="Hossain M.Z."/>
            <person name="Ahmed R."/>
            <person name="Khan M.M."/>
            <person name="Islam R."/>
            <person name="Rashid M.M."/>
            <person name="Khan S.A."/>
            <person name="Rahman M.S."/>
            <person name="Alam M."/>
        </authorList>
    </citation>
    <scope>NUCLEOTIDE SEQUENCE [LARGE SCALE GENOMIC DNA]</scope>
    <source>
        <strain evidence="4">cv. CVL-1</strain>
        <tissue evidence="3">Whole seedling</tissue>
    </source>
</reference>
<dbReference type="InterPro" id="IPR054722">
    <property type="entry name" value="PolX-like_BBD"/>
</dbReference>
<evidence type="ECO:0000313" key="4">
    <source>
        <dbReference type="Proteomes" id="UP000188268"/>
    </source>
</evidence>
<dbReference type="STRING" id="210143.A0A1R3G1A2"/>
<organism evidence="3 4">
    <name type="scientific">Corchorus capsularis</name>
    <name type="common">Jute</name>
    <dbReference type="NCBI Taxonomy" id="210143"/>
    <lineage>
        <taxon>Eukaryota</taxon>
        <taxon>Viridiplantae</taxon>
        <taxon>Streptophyta</taxon>
        <taxon>Embryophyta</taxon>
        <taxon>Tracheophyta</taxon>
        <taxon>Spermatophyta</taxon>
        <taxon>Magnoliopsida</taxon>
        <taxon>eudicotyledons</taxon>
        <taxon>Gunneridae</taxon>
        <taxon>Pentapetalae</taxon>
        <taxon>rosids</taxon>
        <taxon>malvids</taxon>
        <taxon>Malvales</taxon>
        <taxon>Malvaceae</taxon>
        <taxon>Grewioideae</taxon>
        <taxon>Apeibeae</taxon>
        <taxon>Corchorus</taxon>
    </lineage>
</organism>
<evidence type="ECO:0000259" key="2">
    <source>
        <dbReference type="Pfam" id="PF22936"/>
    </source>
</evidence>